<dbReference type="GeneID" id="20806113"/>
<name>W4GUL0_APHAT</name>
<evidence type="ECO:0000313" key="2">
    <source>
        <dbReference type="EMBL" id="ETV83377.1"/>
    </source>
</evidence>
<gene>
    <name evidence="2" type="ORF">H257_04117</name>
</gene>
<dbReference type="EMBL" id="KI913120">
    <property type="protein sequence ID" value="ETV83377.1"/>
    <property type="molecule type" value="Genomic_DNA"/>
</dbReference>
<dbReference type="RefSeq" id="XP_009826807.1">
    <property type="nucleotide sequence ID" value="XM_009828505.1"/>
</dbReference>
<dbReference type="VEuPathDB" id="FungiDB:H257_04117"/>
<feature type="region of interest" description="Disordered" evidence="1">
    <location>
        <begin position="242"/>
        <end position="458"/>
    </location>
</feature>
<evidence type="ECO:0000256" key="1">
    <source>
        <dbReference type="SAM" id="MobiDB-lite"/>
    </source>
</evidence>
<organism evidence="2">
    <name type="scientific">Aphanomyces astaci</name>
    <name type="common">Crayfish plague agent</name>
    <dbReference type="NCBI Taxonomy" id="112090"/>
    <lineage>
        <taxon>Eukaryota</taxon>
        <taxon>Sar</taxon>
        <taxon>Stramenopiles</taxon>
        <taxon>Oomycota</taxon>
        <taxon>Saprolegniomycetes</taxon>
        <taxon>Saprolegniales</taxon>
        <taxon>Verrucalvaceae</taxon>
        <taxon>Aphanomyces</taxon>
    </lineage>
</organism>
<dbReference type="AlphaFoldDB" id="W4GUL0"/>
<accession>W4GUL0</accession>
<feature type="compositionally biased region" description="Low complexity" evidence="1">
    <location>
        <begin position="408"/>
        <end position="431"/>
    </location>
</feature>
<feature type="compositionally biased region" description="Basic and acidic residues" evidence="1">
    <location>
        <begin position="316"/>
        <end position="343"/>
    </location>
</feature>
<sequence>MSTNNSMETTTAVVEILDSPVVTPRVPGKKTQQMKLHVDKESLDDEIGRRQIEKSLKRAGWKYIEGKAFGGAYCKPSVKLMKSTGKLSGVHGVDYFDSLETFEDHVRSTPALMDLVRRDLDSGHLNDPHQELLTPEPLKPKKRLSYSGIAKSKRHSIESAPLCRDLDNIRFGEIDNILTGRGWKCVDGPLGFVYCKPHVKVSGRKTKFTGKEGQDFFYGRDDLEQYVRSHPHLLKSIRDELLAPSSDDESNSRSSTSNVTTPIPSTPKASTPSASSTKAKKDETPKSTGHVAKAKKATVKDKASPALLLPKKAHRRSLETDTIDRRDSHHDAAAARDDGHEKSLLASTATKTSGPAATKKRTSAASSLASNGVGGANKKPRRSSASPPQPSRECPPSTLHVTSEVLVEAEAAAAPPSSQQDDKAASSSSSSNDQYVENSHAQQPQEQPSSSSWRCTIQ</sequence>
<feature type="compositionally biased region" description="Polar residues" evidence="1">
    <location>
        <begin position="345"/>
        <end position="355"/>
    </location>
</feature>
<feature type="compositionally biased region" description="Low complexity" evidence="1">
    <location>
        <begin position="442"/>
        <end position="452"/>
    </location>
</feature>
<reference evidence="2" key="1">
    <citation type="submission" date="2013-12" db="EMBL/GenBank/DDBJ databases">
        <title>The Genome Sequence of Aphanomyces astaci APO3.</title>
        <authorList>
            <consortium name="The Broad Institute Genomics Platform"/>
            <person name="Russ C."/>
            <person name="Tyler B."/>
            <person name="van West P."/>
            <person name="Dieguez-Uribeondo J."/>
            <person name="Young S.K."/>
            <person name="Zeng Q."/>
            <person name="Gargeya S."/>
            <person name="Fitzgerald M."/>
            <person name="Abouelleil A."/>
            <person name="Alvarado L."/>
            <person name="Chapman S.B."/>
            <person name="Gainer-Dewar J."/>
            <person name="Goldberg J."/>
            <person name="Griggs A."/>
            <person name="Gujja S."/>
            <person name="Hansen M."/>
            <person name="Howarth C."/>
            <person name="Imamovic A."/>
            <person name="Ireland A."/>
            <person name="Larimer J."/>
            <person name="McCowan C."/>
            <person name="Murphy C."/>
            <person name="Pearson M."/>
            <person name="Poon T.W."/>
            <person name="Priest M."/>
            <person name="Roberts A."/>
            <person name="Saif S."/>
            <person name="Shea T."/>
            <person name="Sykes S."/>
            <person name="Wortman J."/>
            <person name="Nusbaum C."/>
            <person name="Birren B."/>
        </authorList>
    </citation>
    <scope>NUCLEOTIDE SEQUENCE [LARGE SCALE GENOMIC DNA]</scope>
    <source>
        <strain evidence="2">APO3</strain>
    </source>
</reference>
<proteinExistence type="predicted"/>
<protein>
    <submittedName>
        <fullName evidence="2">Uncharacterized protein</fullName>
    </submittedName>
</protein>
<feature type="compositionally biased region" description="Low complexity" evidence="1">
    <location>
        <begin position="252"/>
        <end position="277"/>
    </location>
</feature>
<dbReference type="OrthoDB" id="79333at2759"/>
<feature type="compositionally biased region" description="Polar residues" evidence="1">
    <location>
        <begin position="432"/>
        <end position="441"/>
    </location>
</feature>